<evidence type="ECO:0000256" key="4">
    <source>
        <dbReference type="ARBA" id="ARBA00022989"/>
    </source>
</evidence>
<gene>
    <name evidence="8" type="ORF">KIH73_04180</name>
</gene>
<keyword evidence="3 6" id="KW-0812">Transmembrane</keyword>
<feature type="transmembrane region" description="Helical" evidence="6">
    <location>
        <begin position="355"/>
        <end position="373"/>
    </location>
</feature>
<dbReference type="PANTHER" id="PTHR42718">
    <property type="entry name" value="MAJOR FACILITATOR SUPERFAMILY MULTIDRUG TRANSPORTER MFSC"/>
    <property type="match status" value="1"/>
</dbReference>
<protein>
    <submittedName>
        <fullName evidence="8">MFS transporter</fullName>
    </submittedName>
</protein>
<feature type="transmembrane region" description="Helical" evidence="6">
    <location>
        <begin position="65"/>
        <end position="83"/>
    </location>
</feature>
<dbReference type="PROSITE" id="PS50850">
    <property type="entry name" value="MFS"/>
    <property type="match status" value="1"/>
</dbReference>
<keyword evidence="2" id="KW-0813">Transport</keyword>
<dbReference type="InterPro" id="IPR011701">
    <property type="entry name" value="MFS"/>
</dbReference>
<feature type="transmembrane region" description="Helical" evidence="6">
    <location>
        <begin position="95"/>
        <end position="112"/>
    </location>
</feature>
<evidence type="ECO:0000313" key="8">
    <source>
        <dbReference type="EMBL" id="MBW3082585.1"/>
    </source>
</evidence>
<evidence type="ECO:0000256" key="1">
    <source>
        <dbReference type="ARBA" id="ARBA00004141"/>
    </source>
</evidence>
<feature type="transmembrane region" description="Helical" evidence="6">
    <location>
        <begin position="418"/>
        <end position="438"/>
    </location>
</feature>
<keyword evidence="9" id="KW-1185">Reference proteome</keyword>
<feature type="transmembrane region" description="Helical" evidence="6">
    <location>
        <begin position="321"/>
        <end position="343"/>
    </location>
</feature>
<evidence type="ECO:0000256" key="2">
    <source>
        <dbReference type="ARBA" id="ARBA00022448"/>
    </source>
</evidence>
<feature type="transmembrane region" description="Helical" evidence="6">
    <location>
        <begin position="214"/>
        <end position="233"/>
    </location>
</feature>
<dbReference type="EMBL" id="JAHBBD010000006">
    <property type="protein sequence ID" value="MBW3082585.1"/>
    <property type="molecule type" value="Genomic_DNA"/>
</dbReference>
<organism evidence="8 9">
    <name type="scientific">Bifidobacterium phasiani</name>
    <dbReference type="NCBI Taxonomy" id="2834431"/>
    <lineage>
        <taxon>Bacteria</taxon>
        <taxon>Bacillati</taxon>
        <taxon>Actinomycetota</taxon>
        <taxon>Actinomycetes</taxon>
        <taxon>Bifidobacteriales</taxon>
        <taxon>Bifidobacteriaceae</taxon>
        <taxon>Bifidobacterium</taxon>
    </lineage>
</organism>
<feature type="transmembrane region" description="Helical" evidence="6">
    <location>
        <begin position="379"/>
        <end position="406"/>
    </location>
</feature>
<sequence length="475" mass="49172">MTASNPNPTGAAVPDEGNAVLSGRKMIPLVVALIMCVLSYQLNASMITPALPDIADSLGVPLNDVSQISSLFLLFGSIGGILLTRWSDYIGRRNMLFLILGCLFVGTMLALFSPNLPVLLVGRALQGLSSASFQLSYLVLNEALDAKSFGIALGAVTAINGGVGGFDGVLGGLLTEHFGFRSLFVVILAFVVLSFVGVMVTFPKTMKPSSTGRFDWWGGVFITVAVICLGQFITFGSGDVYGWTAPQTIALLVVAVVAMALFLVRERRASDPVISLEELASRQVWPLIAAVLLTLAGVYPVINFTLVVFSQNAEVGFGMNASMSSLCFLVPPAVMGIVAAPVVGWIAPRIGWIRTLRIGLVVCLAAMAVIAVFPTNLVVVVACVVVLGVGYNALALTTLNGLGVVLSPEASKGSLPAVSGACFGLGSSIGVALISPFASAGTVGGVRLAVIVGIVITVLSFAASMAMRAAEGREA</sequence>
<proteinExistence type="predicted"/>
<name>A0ABS6W7V7_9BIFI</name>
<dbReference type="PANTHER" id="PTHR42718:SF9">
    <property type="entry name" value="MAJOR FACILITATOR SUPERFAMILY MULTIDRUG TRANSPORTER MFSC"/>
    <property type="match status" value="1"/>
</dbReference>
<feature type="domain" description="Major facilitator superfamily (MFS) profile" evidence="7">
    <location>
        <begin position="29"/>
        <end position="472"/>
    </location>
</feature>
<evidence type="ECO:0000256" key="3">
    <source>
        <dbReference type="ARBA" id="ARBA00022692"/>
    </source>
</evidence>
<dbReference type="Proteomes" id="UP000812844">
    <property type="component" value="Unassembled WGS sequence"/>
</dbReference>
<feature type="transmembrane region" description="Helical" evidence="6">
    <location>
        <begin position="26"/>
        <end position="45"/>
    </location>
</feature>
<evidence type="ECO:0000259" key="7">
    <source>
        <dbReference type="PROSITE" id="PS50850"/>
    </source>
</evidence>
<accession>A0ABS6W7V7</accession>
<evidence type="ECO:0000256" key="5">
    <source>
        <dbReference type="ARBA" id="ARBA00023136"/>
    </source>
</evidence>
<dbReference type="RefSeq" id="WP_219080902.1">
    <property type="nucleotide sequence ID" value="NZ_JAHBBD010000006.1"/>
</dbReference>
<keyword evidence="5 6" id="KW-0472">Membrane</keyword>
<evidence type="ECO:0000256" key="6">
    <source>
        <dbReference type="SAM" id="Phobius"/>
    </source>
</evidence>
<feature type="transmembrane region" description="Helical" evidence="6">
    <location>
        <begin position="180"/>
        <end position="202"/>
    </location>
</feature>
<comment type="subcellular location">
    <subcellularLocation>
        <location evidence="1">Membrane</location>
        <topology evidence="1">Multi-pass membrane protein</topology>
    </subcellularLocation>
</comment>
<dbReference type="Pfam" id="PF07690">
    <property type="entry name" value="MFS_1"/>
    <property type="match status" value="1"/>
</dbReference>
<dbReference type="InterPro" id="IPR020846">
    <property type="entry name" value="MFS_dom"/>
</dbReference>
<feature type="transmembrane region" description="Helical" evidence="6">
    <location>
        <begin position="245"/>
        <end position="264"/>
    </location>
</feature>
<evidence type="ECO:0000313" key="9">
    <source>
        <dbReference type="Proteomes" id="UP000812844"/>
    </source>
</evidence>
<feature type="transmembrane region" description="Helical" evidence="6">
    <location>
        <begin position="444"/>
        <end position="463"/>
    </location>
</feature>
<feature type="transmembrane region" description="Helical" evidence="6">
    <location>
        <begin position="284"/>
        <end position="309"/>
    </location>
</feature>
<keyword evidence="4 6" id="KW-1133">Transmembrane helix</keyword>
<comment type="caution">
    <text evidence="8">The sequence shown here is derived from an EMBL/GenBank/DDBJ whole genome shotgun (WGS) entry which is preliminary data.</text>
</comment>
<reference evidence="8 9" key="1">
    <citation type="submission" date="2021-05" db="EMBL/GenBank/DDBJ databases">
        <title>Phylogenetic classification of ten novel species belonging to the genus Bifidobacterium comprising B. colchicus sp. nov., B. abeli sp. nov., B. bicoloris sp. nov., B. guerezis sp. nov., B. rosaliae sp. nov., B. santillanensis sp. nov., B. argentati sp. nov., B. amazzoni sp. nov., B. pluviali sp. nov., and B. pinnaculum sp. nov.</title>
        <authorList>
            <person name="Lugli G.A."/>
            <person name="Ruiz Garcia L."/>
            <person name="Margolles A."/>
            <person name="Ventura M."/>
        </authorList>
    </citation>
    <scope>NUCLEOTIDE SEQUENCE [LARGE SCALE GENOMIC DNA]</scope>
    <source>
        <strain evidence="8 9">6T3</strain>
    </source>
</reference>